<keyword evidence="5" id="KW-1185">Reference proteome</keyword>
<dbReference type="PANTHER" id="PTHR21666:SF270">
    <property type="entry name" value="MUREIN HYDROLASE ACTIVATOR ENVC"/>
    <property type="match status" value="1"/>
</dbReference>
<dbReference type="SMART" id="SM00257">
    <property type="entry name" value="LysM"/>
    <property type="match status" value="2"/>
</dbReference>
<evidence type="ECO:0000256" key="1">
    <source>
        <dbReference type="SAM" id="MobiDB-lite"/>
    </source>
</evidence>
<dbReference type="RefSeq" id="WP_013606952.1">
    <property type="nucleotide sequence ID" value="NC_015152.1"/>
</dbReference>
<proteinExistence type="predicted"/>
<feature type="domain" description="LysM" evidence="3">
    <location>
        <begin position="132"/>
        <end position="176"/>
    </location>
</feature>
<dbReference type="InterPro" id="IPR036779">
    <property type="entry name" value="LysM_dom_sf"/>
</dbReference>
<sequence>MAKDYYDDMQERSSWRAKTEGQRTKPSRGLIWTIALGIAICVVVIVIWYQFFPALDSKGGEGSKPVVELLPTVEKISDAPEVVPVLAPSAEPPSTPVAGSIADAAVIDTQARSLSDRPAPVRSANSVTIQYADHLVAAGEDLASIAAMYTLKTQTLISVNQIRNIQAIREGVTLKIPDRDGQLYTVREGDMLSTIARKYSPSLGWKTLQEINGLKSENILVGQQLFIPDTSSASTSQLTDVAPIQFQKPASGTITTLFGQPYINPATGTSESITGILLVGNWGSAVVASASGQVVDAGYEVKGRGRFVVLSHEGGYRTSYYHLENVEVRIGMTLSKGETIGSIGTSGTSYDRPTLFFSIEQSGIALDPTQFF</sequence>
<dbReference type="PANTHER" id="PTHR21666">
    <property type="entry name" value="PEPTIDASE-RELATED"/>
    <property type="match status" value="1"/>
</dbReference>
<dbReference type="AlphaFoldDB" id="F0RYW5"/>
<dbReference type="InterPro" id="IPR016047">
    <property type="entry name" value="M23ase_b-sheet_dom"/>
</dbReference>
<dbReference type="EMBL" id="CP002541">
    <property type="protein sequence ID" value="ADY13101.1"/>
    <property type="molecule type" value="Genomic_DNA"/>
</dbReference>
<dbReference type="SUPFAM" id="SSF51261">
    <property type="entry name" value="Duplicated hybrid motif"/>
    <property type="match status" value="1"/>
</dbReference>
<dbReference type="HOGENOM" id="CLU_731384_0_0_12"/>
<dbReference type="InterPro" id="IPR050570">
    <property type="entry name" value="Cell_wall_metabolism_enzyme"/>
</dbReference>
<keyword evidence="2" id="KW-1133">Transmembrane helix</keyword>
<dbReference type="Gene3D" id="3.10.350.10">
    <property type="entry name" value="LysM domain"/>
    <property type="match status" value="2"/>
</dbReference>
<dbReference type="Pfam" id="PF01551">
    <property type="entry name" value="Peptidase_M23"/>
    <property type="match status" value="1"/>
</dbReference>
<organism evidence="4 5">
    <name type="scientific">Sphaerochaeta globosa (strain ATCC BAA-1886 / DSM 22777 / Buddy)</name>
    <name type="common">Spirochaeta sp. (strain Buddy)</name>
    <dbReference type="NCBI Taxonomy" id="158189"/>
    <lineage>
        <taxon>Bacteria</taxon>
        <taxon>Pseudomonadati</taxon>
        <taxon>Spirochaetota</taxon>
        <taxon>Spirochaetia</taxon>
        <taxon>Spirochaetales</taxon>
        <taxon>Sphaerochaetaceae</taxon>
        <taxon>Sphaerochaeta</taxon>
    </lineage>
</organism>
<dbReference type="GO" id="GO:0004222">
    <property type="term" value="F:metalloendopeptidase activity"/>
    <property type="evidence" value="ECO:0007669"/>
    <property type="project" value="TreeGrafter"/>
</dbReference>
<dbReference type="PROSITE" id="PS51782">
    <property type="entry name" value="LYSM"/>
    <property type="match status" value="2"/>
</dbReference>
<evidence type="ECO:0000256" key="2">
    <source>
        <dbReference type="SAM" id="Phobius"/>
    </source>
</evidence>
<keyword evidence="2" id="KW-0472">Membrane</keyword>
<dbReference type="Pfam" id="PF01476">
    <property type="entry name" value="LysM"/>
    <property type="match status" value="2"/>
</dbReference>
<dbReference type="CDD" id="cd12797">
    <property type="entry name" value="M23_peptidase"/>
    <property type="match status" value="1"/>
</dbReference>
<keyword evidence="2" id="KW-0812">Transmembrane</keyword>
<dbReference type="InterPro" id="IPR011055">
    <property type="entry name" value="Dup_hybrid_motif"/>
</dbReference>
<feature type="transmembrane region" description="Helical" evidence="2">
    <location>
        <begin position="30"/>
        <end position="51"/>
    </location>
</feature>
<evidence type="ECO:0000313" key="4">
    <source>
        <dbReference type="EMBL" id="ADY13101.1"/>
    </source>
</evidence>
<evidence type="ECO:0000313" key="5">
    <source>
        <dbReference type="Proteomes" id="UP000008466"/>
    </source>
</evidence>
<dbReference type="OrthoDB" id="305469at2"/>
<gene>
    <name evidence="4" type="ordered locus">SpiBuddy_1276</name>
</gene>
<dbReference type="SUPFAM" id="SSF54106">
    <property type="entry name" value="LysM domain"/>
    <property type="match status" value="1"/>
</dbReference>
<dbReference type="KEGG" id="sbu:SpiBuddy_1276"/>
<feature type="region of interest" description="Disordered" evidence="1">
    <location>
        <begin position="1"/>
        <end position="21"/>
    </location>
</feature>
<dbReference type="Proteomes" id="UP000008466">
    <property type="component" value="Chromosome"/>
</dbReference>
<dbReference type="Gene3D" id="2.70.70.10">
    <property type="entry name" value="Glucose Permease (Domain IIA)"/>
    <property type="match status" value="1"/>
</dbReference>
<dbReference type="CDD" id="cd00118">
    <property type="entry name" value="LysM"/>
    <property type="match status" value="1"/>
</dbReference>
<dbReference type="STRING" id="158189.SpiBuddy_1276"/>
<feature type="domain" description="LysM" evidence="3">
    <location>
        <begin position="182"/>
        <end position="227"/>
    </location>
</feature>
<protein>
    <submittedName>
        <fullName evidence="4">Peptidase M23</fullName>
    </submittedName>
</protein>
<dbReference type="eggNOG" id="COG1388">
    <property type="taxonomic scope" value="Bacteria"/>
</dbReference>
<name>F0RYW5_SPHGB</name>
<dbReference type="InterPro" id="IPR018392">
    <property type="entry name" value="LysM"/>
</dbReference>
<evidence type="ECO:0000259" key="3">
    <source>
        <dbReference type="PROSITE" id="PS51782"/>
    </source>
</evidence>
<accession>F0RYW5</accession>
<dbReference type="eggNOG" id="COG4942">
    <property type="taxonomic scope" value="Bacteria"/>
</dbReference>
<reference evidence="5" key="1">
    <citation type="submission" date="2011-02" db="EMBL/GenBank/DDBJ databases">
        <title>Complete sequence of Spirochaeta sp. Buddy.</title>
        <authorList>
            <person name="Lucas S."/>
            <person name="Copeland A."/>
            <person name="Lapidus A."/>
            <person name="Cheng J.-F."/>
            <person name="Goodwin L."/>
            <person name="Pitluck S."/>
            <person name="Zeytun A."/>
            <person name="Detter J.C."/>
            <person name="Han C."/>
            <person name="Tapia R."/>
            <person name="Land M."/>
            <person name="Hauser L."/>
            <person name="Kyrpides N."/>
            <person name="Ivanova N."/>
            <person name="Mikhailova N."/>
            <person name="Pagani I."/>
            <person name="Ritalahti K.M."/>
            <person name="Loeffler F.E."/>
            <person name="Woyke T."/>
        </authorList>
    </citation>
    <scope>NUCLEOTIDE SEQUENCE [LARGE SCALE GENOMIC DNA]</scope>
    <source>
        <strain evidence="5">ATCC BAA-1886 / DSM 22777 / Buddy</strain>
    </source>
</reference>